<sequence>MLQFLDLLTRFVAQSFDLLRGASTPGAALAVAGAVGAIGLATLLVVASVRYIVALAASHVIGDALAHPIEPADRGELLSQSDPDADGHARPRAPALSLSVA</sequence>
<feature type="region of interest" description="Disordered" evidence="1">
    <location>
        <begin position="74"/>
        <end position="101"/>
    </location>
</feature>
<keyword evidence="2" id="KW-1133">Transmembrane helix</keyword>
<name>A0A6L9XYY4_9MICO</name>
<gene>
    <name evidence="3" type="ORF">G3T36_12270</name>
</gene>
<dbReference type="AlphaFoldDB" id="A0A6L9XYY4"/>
<dbReference type="Pfam" id="PF19950">
    <property type="entry name" value="DUF6412"/>
    <property type="match status" value="1"/>
</dbReference>
<evidence type="ECO:0000256" key="2">
    <source>
        <dbReference type="SAM" id="Phobius"/>
    </source>
</evidence>
<dbReference type="RefSeq" id="WP_163290037.1">
    <property type="nucleotide sequence ID" value="NZ_JAAGWY010000002.1"/>
</dbReference>
<keyword evidence="2" id="KW-0812">Transmembrane</keyword>
<reference evidence="3 4" key="1">
    <citation type="journal article" date="2014" name="J. Microbiol.">
        <title>Diaminobutyricibacter tongyongensis gen. nov., sp. nov. and Homoserinibacter gongjuensis gen. nov., sp. nov. belong to the family Microbacteriaceae.</title>
        <authorList>
            <person name="Kim S.J."/>
            <person name="Ahn J.H."/>
            <person name="Weon H.Y."/>
            <person name="Hamada M."/>
            <person name="Suzuki K."/>
            <person name="Kwon S.W."/>
        </authorList>
    </citation>
    <scope>NUCLEOTIDE SEQUENCE [LARGE SCALE GENOMIC DNA]</scope>
    <source>
        <strain evidence="3 4">NBRC 108724</strain>
    </source>
</reference>
<keyword evidence="2" id="KW-0472">Membrane</keyword>
<comment type="caution">
    <text evidence="3">The sequence shown here is derived from an EMBL/GenBank/DDBJ whole genome shotgun (WGS) entry which is preliminary data.</text>
</comment>
<organism evidence="3 4">
    <name type="scientific">Leifsonia tongyongensis</name>
    <dbReference type="NCBI Taxonomy" id="1268043"/>
    <lineage>
        <taxon>Bacteria</taxon>
        <taxon>Bacillati</taxon>
        <taxon>Actinomycetota</taxon>
        <taxon>Actinomycetes</taxon>
        <taxon>Micrococcales</taxon>
        <taxon>Microbacteriaceae</taxon>
        <taxon>Leifsonia</taxon>
    </lineage>
</organism>
<evidence type="ECO:0000313" key="3">
    <source>
        <dbReference type="EMBL" id="NEN06642.1"/>
    </source>
</evidence>
<protein>
    <submittedName>
        <fullName evidence="3">Uncharacterized protein</fullName>
    </submittedName>
</protein>
<proteinExistence type="predicted"/>
<feature type="transmembrane region" description="Helical" evidence="2">
    <location>
        <begin position="27"/>
        <end position="49"/>
    </location>
</feature>
<accession>A0A6L9XYY4</accession>
<dbReference type="EMBL" id="JAAGWY010000002">
    <property type="protein sequence ID" value="NEN06642.1"/>
    <property type="molecule type" value="Genomic_DNA"/>
</dbReference>
<dbReference type="InterPro" id="IPR045635">
    <property type="entry name" value="DUF6412"/>
</dbReference>
<evidence type="ECO:0000256" key="1">
    <source>
        <dbReference type="SAM" id="MobiDB-lite"/>
    </source>
</evidence>
<evidence type="ECO:0000313" key="4">
    <source>
        <dbReference type="Proteomes" id="UP000474967"/>
    </source>
</evidence>
<dbReference type="Proteomes" id="UP000474967">
    <property type="component" value="Unassembled WGS sequence"/>
</dbReference>
<keyword evidence="4" id="KW-1185">Reference proteome</keyword>